<name>A0A7Y1MQA7_9PSED</name>
<accession>A0A7Y1MQA7</accession>
<reference evidence="1 2" key="1">
    <citation type="journal article" date="2020" name="Front. Microbiol.">
        <title>Genetic Organization of the aprX-lipA2 Operon Affects the Proteolytic Potential of Pseudomonas Species in Milk.</title>
        <authorList>
            <person name="Maier C."/>
            <person name="Huptas C."/>
            <person name="von Neubeck M."/>
            <person name="Scherer S."/>
            <person name="Wenning M."/>
            <person name="Lucking G."/>
        </authorList>
    </citation>
    <scope>NUCLEOTIDE SEQUENCE [LARGE SCALE GENOMIC DNA]</scope>
    <source>
        <strain evidence="1 2">G4779</strain>
    </source>
</reference>
<evidence type="ECO:0000313" key="2">
    <source>
        <dbReference type="Proteomes" id="UP000542111"/>
    </source>
</evidence>
<dbReference type="AlphaFoldDB" id="A0A7Y1MQA7"/>
<evidence type="ECO:0000313" key="1">
    <source>
        <dbReference type="EMBL" id="NNA96067.1"/>
    </source>
</evidence>
<proteinExistence type="predicted"/>
<organism evidence="1 2">
    <name type="scientific">Pseudomonas gessardii</name>
    <dbReference type="NCBI Taxonomy" id="78544"/>
    <lineage>
        <taxon>Bacteria</taxon>
        <taxon>Pseudomonadati</taxon>
        <taxon>Pseudomonadota</taxon>
        <taxon>Gammaproteobacteria</taxon>
        <taxon>Pseudomonadales</taxon>
        <taxon>Pseudomonadaceae</taxon>
        <taxon>Pseudomonas</taxon>
    </lineage>
</organism>
<sequence>MAGPMGRPVGDHRSAQKIIEQSTVLKHFLDGHHRWQLEHDLKQHVGDWTQANPDPESRANAAYDLERVLRFIDNLDERKLDGSDERNGNIDGFAERGVIIQHNSEAGCLDQFAREGYAALRAF</sequence>
<dbReference type="Proteomes" id="UP000542111">
    <property type="component" value="Unassembled WGS sequence"/>
</dbReference>
<comment type="caution">
    <text evidence="1">The sequence shown here is derived from an EMBL/GenBank/DDBJ whole genome shotgun (WGS) entry which is preliminary data.</text>
</comment>
<protein>
    <submittedName>
        <fullName evidence="1">Uncharacterized protein</fullName>
    </submittedName>
</protein>
<dbReference type="OrthoDB" id="9031108at2"/>
<dbReference type="EMBL" id="JAAQYP010000017">
    <property type="protein sequence ID" value="NNA96067.1"/>
    <property type="molecule type" value="Genomic_DNA"/>
</dbReference>
<gene>
    <name evidence="1" type="ORF">HBO33_12900</name>
</gene>